<dbReference type="GO" id="GO:0003677">
    <property type="term" value="F:DNA binding"/>
    <property type="evidence" value="ECO:0007669"/>
    <property type="project" value="InterPro"/>
</dbReference>
<protein>
    <recommendedName>
        <fullName evidence="4">Nuclease associated modular domain-containing protein</fullName>
    </recommendedName>
</protein>
<feature type="domain" description="Nuclease associated modular" evidence="4">
    <location>
        <begin position="74"/>
        <end position="90"/>
    </location>
</feature>
<keyword evidence="3" id="KW-0378">Hydrolase</keyword>
<evidence type="ECO:0000256" key="3">
    <source>
        <dbReference type="ARBA" id="ARBA00022801"/>
    </source>
</evidence>
<comment type="caution">
    <text evidence="5">The sequence shown here is derived from an EMBL/GenBank/DDBJ whole genome shotgun (WGS) entry which is preliminary data.</text>
</comment>
<dbReference type="Proteomes" id="UP001392437">
    <property type="component" value="Unassembled WGS sequence"/>
</dbReference>
<organism evidence="5 6">
    <name type="scientific">Apiospora kogelbergensis</name>
    <dbReference type="NCBI Taxonomy" id="1337665"/>
    <lineage>
        <taxon>Eukaryota</taxon>
        <taxon>Fungi</taxon>
        <taxon>Dikarya</taxon>
        <taxon>Ascomycota</taxon>
        <taxon>Pezizomycotina</taxon>
        <taxon>Sordariomycetes</taxon>
        <taxon>Xylariomycetidae</taxon>
        <taxon>Amphisphaeriales</taxon>
        <taxon>Apiosporaceae</taxon>
        <taxon>Apiospora</taxon>
    </lineage>
</organism>
<accession>A0AAW0QYL8</accession>
<dbReference type="InterPro" id="IPR006350">
    <property type="entry name" value="Intron_endoG1"/>
</dbReference>
<dbReference type="SMART" id="SM00496">
    <property type="entry name" value="IENR2"/>
    <property type="match status" value="3"/>
</dbReference>
<feature type="domain" description="Nuclease associated modular" evidence="4">
    <location>
        <begin position="96"/>
        <end position="112"/>
    </location>
</feature>
<evidence type="ECO:0000256" key="1">
    <source>
        <dbReference type="ARBA" id="ARBA00022722"/>
    </source>
</evidence>
<keyword evidence="6" id="KW-1185">Reference proteome</keyword>
<dbReference type="InterPro" id="IPR003611">
    <property type="entry name" value="NUMOD3"/>
</dbReference>
<dbReference type="InterPro" id="IPR010896">
    <property type="entry name" value="NUMOD1"/>
</dbReference>
<dbReference type="SMART" id="SM00497">
    <property type="entry name" value="IENR1"/>
    <property type="match status" value="1"/>
</dbReference>
<evidence type="ECO:0000259" key="4">
    <source>
        <dbReference type="SMART" id="SM00496"/>
    </source>
</evidence>
<keyword evidence="2" id="KW-0255">Endonuclease</keyword>
<dbReference type="GO" id="GO:0004519">
    <property type="term" value="F:endonuclease activity"/>
    <property type="evidence" value="ECO:0007669"/>
    <property type="project" value="UniProtKB-KW"/>
</dbReference>
<dbReference type="Pfam" id="PF07453">
    <property type="entry name" value="NUMOD1"/>
    <property type="match status" value="1"/>
</dbReference>
<dbReference type="InterPro" id="IPR003647">
    <property type="entry name" value="Intron_nuc_1_rpt"/>
</dbReference>
<geneLocation type="mitochondrion" evidence="5"/>
<reference evidence="5 6" key="1">
    <citation type="submission" date="2023-01" db="EMBL/GenBank/DDBJ databases">
        <title>Analysis of 21 Apiospora genomes using comparative genomics revels a genus with tremendous synthesis potential of carbohydrate active enzymes and secondary metabolites.</title>
        <authorList>
            <person name="Sorensen T."/>
        </authorList>
    </citation>
    <scope>NUCLEOTIDE SEQUENCE [LARGE SCALE GENOMIC DNA]</scope>
    <source>
        <strain evidence="5 6">CBS 117206</strain>
    </source>
</reference>
<dbReference type="NCBIfam" id="TIGR01453">
    <property type="entry name" value="grpIintron_endo"/>
    <property type="match status" value="1"/>
</dbReference>
<gene>
    <name evidence="5" type="ORF">PG999_005685</name>
</gene>
<sequence length="172" mass="19819">MNIYLLRCPGDSLSLQSRPQLVLGYFFPPFGLAQLVLGERVKTNLPVLKGYKHTDEAKEKMVKRFENKMNHPLFGKHHNEKSKSLISKPGALNPMFGKTHSEDTKDLMRSKKKKYSNGVGLYDLDNKLIKRFDYASDLAKYLNVSKVTVSKYINKGLIYENKYYLKVNPIDE</sequence>
<feature type="domain" description="Nuclease associated modular" evidence="4">
    <location>
        <begin position="49"/>
        <end position="65"/>
    </location>
</feature>
<name>A0AAW0QYL8_9PEZI</name>
<dbReference type="GO" id="GO:0016787">
    <property type="term" value="F:hydrolase activity"/>
    <property type="evidence" value="ECO:0007669"/>
    <property type="project" value="UniProtKB-KW"/>
</dbReference>
<dbReference type="SUPFAM" id="SSF64496">
    <property type="entry name" value="DNA-binding domain of intron-encoded endonucleases"/>
    <property type="match status" value="2"/>
</dbReference>
<keyword evidence="1" id="KW-0540">Nuclease</keyword>
<proteinExistence type="predicted"/>
<evidence type="ECO:0000256" key="2">
    <source>
        <dbReference type="ARBA" id="ARBA00022759"/>
    </source>
</evidence>
<dbReference type="EMBL" id="JAQQWP010000005">
    <property type="protein sequence ID" value="KAK8118290.1"/>
    <property type="molecule type" value="Genomic_DNA"/>
</dbReference>
<keyword evidence="5" id="KW-0496">Mitochondrion</keyword>
<dbReference type="AlphaFoldDB" id="A0AAW0QYL8"/>
<evidence type="ECO:0000313" key="5">
    <source>
        <dbReference type="EMBL" id="KAK8118290.1"/>
    </source>
</evidence>
<evidence type="ECO:0000313" key="6">
    <source>
        <dbReference type="Proteomes" id="UP001392437"/>
    </source>
</evidence>
<dbReference type="Pfam" id="PF07460">
    <property type="entry name" value="NUMOD3"/>
    <property type="match status" value="2"/>
</dbReference>